<sequence>MSWSCLPSEDVEWSRKIYELVNSQHSAKVTGVALLLQPGYCVASYGDLKDCFRCNQAENPVASTTDTDYSLFVSKEATTLFEALESVVFVFTQKSNDVIEWKPIIFQQSKYVVVKATECSCLAITKNRKQGIVLSQLAQGLLLVSHFKSPSVPNVVYCKVELLADKFRKT</sequence>
<evidence type="ECO:0008006" key="3">
    <source>
        <dbReference type="Google" id="ProtNLM"/>
    </source>
</evidence>
<dbReference type="Pfam" id="PF00235">
    <property type="entry name" value="Profilin"/>
    <property type="match status" value="1"/>
</dbReference>
<protein>
    <recommendedName>
        <fullName evidence="3">Profilin</fullName>
    </recommendedName>
</protein>
<dbReference type="GO" id="GO:0003779">
    <property type="term" value="F:actin binding"/>
    <property type="evidence" value="ECO:0007669"/>
    <property type="project" value="InterPro"/>
</dbReference>
<name>A0AAV9IK73_9RHOD</name>
<dbReference type="EMBL" id="JANCYU010000055">
    <property type="protein sequence ID" value="KAK4527751.1"/>
    <property type="molecule type" value="Genomic_DNA"/>
</dbReference>
<dbReference type="Gene3D" id="3.30.450.30">
    <property type="entry name" value="Dynein light chain 2a, cytoplasmic"/>
    <property type="match status" value="1"/>
</dbReference>
<evidence type="ECO:0000313" key="2">
    <source>
        <dbReference type="Proteomes" id="UP001300502"/>
    </source>
</evidence>
<dbReference type="SUPFAM" id="SSF55770">
    <property type="entry name" value="Profilin (actin-binding protein)"/>
    <property type="match status" value="1"/>
</dbReference>
<evidence type="ECO:0000313" key="1">
    <source>
        <dbReference type="EMBL" id="KAK4527751.1"/>
    </source>
</evidence>
<reference evidence="1 2" key="1">
    <citation type="submission" date="2022-07" db="EMBL/GenBank/DDBJ databases">
        <title>Genome-wide signatures of adaptation to extreme environments.</title>
        <authorList>
            <person name="Cho C.H."/>
            <person name="Yoon H.S."/>
        </authorList>
    </citation>
    <scope>NUCLEOTIDE SEQUENCE [LARGE SCALE GENOMIC DNA]</scope>
    <source>
        <strain evidence="1 2">108.79 E11</strain>
    </source>
</reference>
<dbReference type="Proteomes" id="UP001300502">
    <property type="component" value="Unassembled WGS sequence"/>
</dbReference>
<gene>
    <name evidence="1" type="ORF">GAYE_SCF43G5679</name>
</gene>
<keyword evidence="2" id="KW-1185">Reference proteome</keyword>
<comment type="caution">
    <text evidence="1">The sequence shown here is derived from an EMBL/GenBank/DDBJ whole genome shotgun (WGS) entry which is preliminary data.</text>
</comment>
<organism evidence="1 2">
    <name type="scientific">Galdieria yellowstonensis</name>
    <dbReference type="NCBI Taxonomy" id="3028027"/>
    <lineage>
        <taxon>Eukaryota</taxon>
        <taxon>Rhodophyta</taxon>
        <taxon>Bangiophyceae</taxon>
        <taxon>Galdieriales</taxon>
        <taxon>Galdieriaceae</taxon>
        <taxon>Galdieria</taxon>
    </lineage>
</organism>
<dbReference type="AlphaFoldDB" id="A0AAV9IK73"/>
<dbReference type="InterPro" id="IPR048278">
    <property type="entry name" value="PFN"/>
</dbReference>
<proteinExistence type="predicted"/>
<dbReference type="InterPro" id="IPR036140">
    <property type="entry name" value="PFN_sf"/>
</dbReference>
<accession>A0AAV9IK73</accession>